<dbReference type="InterPro" id="IPR013446">
    <property type="entry name" value="G1P_cyt_trans-like"/>
</dbReference>
<dbReference type="SUPFAM" id="SSF53448">
    <property type="entry name" value="Nucleotide-diphospho-sugar transferases"/>
    <property type="match status" value="1"/>
</dbReference>
<dbReference type="GO" id="GO:0047343">
    <property type="term" value="F:glucose-1-phosphate cytidylyltransferase activity"/>
    <property type="evidence" value="ECO:0007669"/>
    <property type="project" value="UniProtKB-EC"/>
</dbReference>
<gene>
    <name evidence="2" type="ORF">ASZ90_006048</name>
</gene>
<comment type="caution">
    <text evidence="2">The sequence shown here is derived from an EMBL/GenBank/DDBJ whole genome shotgun (WGS) entry which is preliminary data.</text>
</comment>
<keyword evidence="2" id="KW-0548">Nucleotidyltransferase</keyword>
<organism evidence="2">
    <name type="scientific">hydrocarbon metagenome</name>
    <dbReference type="NCBI Taxonomy" id="938273"/>
    <lineage>
        <taxon>unclassified sequences</taxon>
        <taxon>metagenomes</taxon>
        <taxon>ecological metagenomes</taxon>
    </lineage>
</organism>
<name>A0A0W8FTD2_9ZZZZ</name>
<dbReference type="Pfam" id="PF00483">
    <property type="entry name" value="NTP_transferase"/>
    <property type="match status" value="1"/>
</dbReference>
<dbReference type="AlphaFoldDB" id="A0A0W8FTD2"/>
<proteinExistence type="predicted"/>
<evidence type="ECO:0000259" key="1">
    <source>
        <dbReference type="Pfam" id="PF00483"/>
    </source>
</evidence>
<dbReference type="EMBL" id="LNQE01000859">
    <property type="protein sequence ID" value="KUG24157.1"/>
    <property type="molecule type" value="Genomic_DNA"/>
</dbReference>
<sequence>MTNNMPVVILCGGMGTRIRDVSENIPKPMIPIGGRPILWHIMKIYGHYGFNRFILCLGYKGEIIKEFFLNYYAMVNDVTVDLSKPNGYAYHDTKDIENWEVTLVDTGANTMTGARIARIKRFLDNDENFMLTYGDGLADIDISKLLLFHESHDKLVTITGVHPASRFGEMVVESDGKISSFAEKPQVSEGRINGGFFVMRTAFIDRYLSEDPHLILEQYPLTQCTKDNQLMAFNHDGYWQPMDTSREYEAINSLWDKGKAPWKVW</sequence>
<dbReference type="NCBIfam" id="TIGR02623">
    <property type="entry name" value="G1P_cyt_trans"/>
    <property type="match status" value="1"/>
</dbReference>
<reference evidence="2" key="1">
    <citation type="journal article" date="2015" name="Proc. Natl. Acad. Sci. U.S.A.">
        <title>Networks of energetic and metabolic interactions define dynamics in microbial communities.</title>
        <authorList>
            <person name="Embree M."/>
            <person name="Liu J.K."/>
            <person name="Al-Bassam M.M."/>
            <person name="Zengler K."/>
        </authorList>
    </citation>
    <scope>NUCLEOTIDE SEQUENCE</scope>
</reference>
<dbReference type="InterPro" id="IPR005835">
    <property type="entry name" value="NTP_transferase_dom"/>
</dbReference>
<dbReference type="GO" id="GO:0009243">
    <property type="term" value="P:O antigen biosynthetic process"/>
    <property type="evidence" value="ECO:0007669"/>
    <property type="project" value="InterPro"/>
</dbReference>
<protein>
    <submittedName>
        <fullName evidence="2">Glucose-1-phosphate cytidylyltransferase</fullName>
        <ecNumber evidence="2">2.7.7.33</ecNumber>
    </submittedName>
</protein>
<dbReference type="CDD" id="cd02524">
    <property type="entry name" value="G1P_cytidylyltransferase"/>
    <property type="match status" value="1"/>
</dbReference>
<keyword evidence="2" id="KW-0808">Transferase</keyword>
<dbReference type="EC" id="2.7.7.33" evidence="2"/>
<dbReference type="InterPro" id="IPR046981">
    <property type="entry name" value="G1P_cyt_trans"/>
</dbReference>
<dbReference type="Gene3D" id="3.90.550.10">
    <property type="entry name" value="Spore Coat Polysaccharide Biosynthesis Protein SpsA, Chain A"/>
    <property type="match status" value="1"/>
</dbReference>
<dbReference type="InterPro" id="IPR029044">
    <property type="entry name" value="Nucleotide-diphossugar_trans"/>
</dbReference>
<feature type="domain" description="Nucleotidyl transferase" evidence="1">
    <location>
        <begin position="8"/>
        <end position="240"/>
    </location>
</feature>
<dbReference type="PANTHER" id="PTHR47183:SF1">
    <property type="entry name" value="GLUCOSE-1-PHOSPHATE CYTIDYLYLTRANSFERASE"/>
    <property type="match status" value="1"/>
</dbReference>
<accession>A0A0W8FTD2</accession>
<dbReference type="PANTHER" id="PTHR47183">
    <property type="entry name" value="GLUCOSE-1-PHOSPHATE CYTIDYLYLTRANSFERASE-RELATED"/>
    <property type="match status" value="1"/>
</dbReference>
<evidence type="ECO:0000313" key="2">
    <source>
        <dbReference type="EMBL" id="KUG24157.1"/>
    </source>
</evidence>